<dbReference type="OrthoDB" id="291007at2759"/>
<protein>
    <submittedName>
        <fullName evidence="1">Uncharacterized protein</fullName>
    </submittedName>
</protein>
<dbReference type="Proteomes" id="UP000256645">
    <property type="component" value="Unassembled WGS sequence"/>
</dbReference>
<comment type="caution">
    <text evidence="1">The sequence shown here is derived from an EMBL/GenBank/DDBJ whole genome shotgun (WGS) entry which is preliminary data.</text>
</comment>
<organism evidence="1 2">
    <name type="scientific">Coleophoma cylindrospora</name>
    <dbReference type="NCBI Taxonomy" id="1849047"/>
    <lineage>
        <taxon>Eukaryota</taxon>
        <taxon>Fungi</taxon>
        <taxon>Dikarya</taxon>
        <taxon>Ascomycota</taxon>
        <taxon>Pezizomycotina</taxon>
        <taxon>Leotiomycetes</taxon>
        <taxon>Helotiales</taxon>
        <taxon>Dermateaceae</taxon>
        <taxon>Coleophoma</taxon>
    </lineage>
</organism>
<accession>A0A3D8QB00</accession>
<dbReference type="EMBL" id="PDLM01000017">
    <property type="protein sequence ID" value="RDW58867.1"/>
    <property type="molecule type" value="Genomic_DNA"/>
</dbReference>
<name>A0A3D8QB00_9HELO</name>
<dbReference type="AlphaFoldDB" id="A0A3D8QB00"/>
<evidence type="ECO:0000313" key="2">
    <source>
        <dbReference type="Proteomes" id="UP000256645"/>
    </source>
</evidence>
<proteinExistence type="predicted"/>
<sequence>MVTVERSSWFRPQLFDASTSFMKNNENMSFISWPDHVTAESIAASFRKSALPAPHKTSALPAFVGYNSCKDILDKGSTVEIGSTDEMAHPLKKGQSSSGSLCFNYNQASDPGLLDV</sequence>
<reference evidence="1 2" key="1">
    <citation type="journal article" date="2018" name="IMA Fungus">
        <title>IMA Genome-F 9: Draft genome sequence of Annulohypoxylon stygium, Aspergillus mulundensis, Berkeleyomyces basicola (syn. Thielaviopsis basicola), Ceratocystis smalleyi, two Cercospora beticola strains, Coleophoma cylindrospora, Fusarium fracticaudum, Phialophora cf. hyalina, and Morchella septimelata.</title>
        <authorList>
            <person name="Wingfield B.D."/>
            <person name="Bills G.F."/>
            <person name="Dong Y."/>
            <person name="Huang W."/>
            <person name="Nel W.J."/>
            <person name="Swalarsk-Parry B.S."/>
            <person name="Vaghefi N."/>
            <person name="Wilken P.M."/>
            <person name="An Z."/>
            <person name="de Beer Z.W."/>
            <person name="De Vos L."/>
            <person name="Chen L."/>
            <person name="Duong T.A."/>
            <person name="Gao Y."/>
            <person name="Hammerbacher A."/>
            <person name="Kikkert J.R."/>
            <person name="Li Y."/>
            <person name="Li H."/>
            <person name="Li K."/>
            <person name="Li Q."/>
            <person name="Liu X."/>
            <person name="Ma X."/>
            <person name="Naidoo K."/>
            <person name="Pethybridge S.J."/>
            <person name="Sun J."/>
            <person name="Steenkamp E.T."/>
            <person name="van der Nest M.A."/>
            <person name="van Wyk S."/>
            <person name="Wingfield M.J."/>
            <person name="Xiong C."/>
            <person name="Yue Q."/>
            <person name="Zhang X."/>
        </authorList>
    </citation>
    <scope>NUCLEOTIDE SEQUENCE [LARGE SCALE GENOMIC DNA]</scope>
    <source>
        <strain evidence="1 2">BP6252</strain>
    </source>
</reference>
<evidence type="ECO:0000313" key="1">
    <source>
        <dbReference type="EMBL" id="RDW58867.1"/>
    </source>
</evidence>
<gene>
    <name evidence="1" type="ORF">BP6252_13343</name>
</gene>
<keyword evidence="2" id="KW-1185">Reference proteome</keyword>